<dbReference type="SUPFAM" id="SSF53383">
    <property type="entry name" value="PLP-dependent transferases"/>
    <property type="match status" value="1"/>
</dbReference>
<evidence type="ECO:0008006" key="8">
    <source>
        <dbReference type="Google" id="ProtNLM"/>
    </source>
</evidence>
<dbReference type="Gene3D" id="3.40.640.10">
    <property type="entry name" value="Type I PLP-dependent aspartate aminotransferase-like (Major domain)"/>
    <property type="match status" value="1"/>
</dbReference>
<reference evidence="6 7" key="1">
    <citation type="submission" date="2021-12" db="EMBL/GenBank/DDBJ databases">
        <title>High titer production of polyol ester of fatty acids by Rhodotorula paludigena BS15 towards product separation-free biomass refinery.</title>
        <authorList>
            <person name="Mano J."/>
            <person name="Ono H."/>
            <person name="Tanaka T."/>
            <person name="Naito K."/>
            <person name="Sushida H."/>
            <person name="Ike M."/>
            <person name="Tokuyasu K."/>
            <person name="Kitaoka M."/>
        </authorList>
    </citation>
    <scope>NUCLEOTIDE SEQUENCE [LARGE SCALE GENOMIC DNA]</scope>
    <source>
        <strain evidence="6 7">BS15</strain>
    </source>
</reference>
<dbReference type="GO" id="GO:0019346">
    <property type="term" value="P:transsulfuration"/>
    <property type="evidence" value="ECO:0007669"/>
    <property type="project" value="InterPro"/>
</dbReference>
<dbReference type="GO" id="GO:0005737">
    <property type="term" value="C:cytoplasm"/>
    <property type="evidence" value="ECO:0007669"/>
    <property type="project" value="TreeGrafter"/>
</dbReference>
<evidence type="ECO:0000313" key="6">
    <source>
        <dbReference type="EMBL" id="GJN94752.1"/>
    </source>
</evidence>
<dbReference type="InterPro" id="IPR000277">
    <property type="entry name" value="Cys/Met-Metab_PyrdxlP-dep_enz"/>
</dbReference>
<accession>A0AAV5GZF6</accession>
<protein>
    <recommendedName>
        <fullName evidence="8">Cystathionine gamma-synthase</fullName>
    </recommendedName>
</protein>
<dbReference type="GO" id="GO:0030170">
    <property type="term" value="F:pyridoxal phosphate binding"/>
    <property type="evidence" value="ECO:0007669"/>
    <property type="project" value="InterPro"/>
</dbReference>
<dbReference type="Gene3D" id="3.90.1150.10">
    <property type="entry name" value="Aspartate Aminotransferase, domain 1"/>
    <property type="match status" value="1"/>
</dbReference>
<evidence type="ECO:0000256" key="3">
    <source>
        <dbReference type="PIRSR" id="PIRSR001434-2"/>
    </source>
</evidence>
<dbReference type="PIRSF" id="PIRSF001434">
    <property type="entry name" value="CGS"/>
    <property type="match status" value="1"/>
</dbReference>
<comment type="caution">
    <text evidence="6">The sequence shown here is derived from an EMBL/GenBank/DDBJ whole genome shotgun (WGS) entry which is preliminary data.</text>
</comment>
<comment type="cofactor">
    <cofactor evidence="1 4">
        <name>pyridoxal 5'-phosphate</name>
        <dbReference type="ChEBI" id="CHEBI:597326"/>
    </cofactor>
</comment>
<evidence type="ECO:0000256" key="5">
    <source>
        <dbReference type="SAM" id="MobiDB-lite"/>
    </source>
</evidence>
<feature type="modified residue" description="N6-(pyridoxal phosphate)lysine" evidence="3">
    <location>
        <position position="207"/>
    </location>
</feature>
<gene>
    <name evidence="6" type="ORF">Rhopal_007844-T1</name>
</gene>
<comment type="similarity">
    <text evidence="4">Belongs to the trans-sulfuration enzymes family.</text>
</comment>
<dbReference type="InterPro" id="IPR015421">
    <property type="entry name" value="PyrdxlP-dep_Trfase_major"/>
</dbReference>
<feature type="region of interest" description="Disordered" evidence="5">
    <location>
        <begin position="34"/>
        <end position="59"/>
    </location>
</feature>
<evidence type="ECO:0000256" key="1">
    <source>
        <dbReference type="ARBA" id="ARBA00001933"/>
    </source>
</evidence>
<evidence type="ECO:0000256" key="2">
    <source>
        <dbReference type="ARBA" id="ARBA00022898"/>
    </source>
</evidence>
<dbReference type="InterPro" id="IPR054542">
    <property type="entry name" value="Cys_met_metab_PP"/>
</dbReference>
<dbReference type="InterPro" id="IPR015422">
    <property type="entry name" value="PyrdxlP-dep_Trfase_small"/>
</dbReference>
<organism evidence="6 7">
    <name type="scientific">Rhodotorula paludigena</name>
    <dbReference type="NCBI Taxonomy" id="86838"/>
    <lineage>
        <taxon>Eukaryota</taxon>
        <taxon>Fungi</taxon>
        <taxon>Dikarya</taxon>
        <taxon>Basidiomycota</taxon>
        <taxon>Pucciniomycotina</taxon>
        <taxon>Microbotryomycetes</taxon>
        <taxon>Sporidiobolales</taxon>
        <taxon>Sporidiobolaceae</taxon>
        <taxon>Rhodotorula</taxon>
    </lineage>
</organism>
<dbReference type="Proteomes" id="UP001342314">
    <property type="component" value="Unassembled WGS sequence"/>
</dbReference>
<proteinExistence type="inferred from homology"/>
<dbReference type="EMBL" id="BQKY01000018">
    <property type="protein sequence ID" value="GJN94752.1"/>
    <property type="molecule type" value="Genomic_DNA"/>
</dbReference>
<dbReference type="PANTHER" id="PTHR11808:SF35">
    <property type="entry name" value="CYSTATHIONINE GAMMA-SYNTHASE (AFU_ORTHOLOGUE AFUA_7G01590)"/>
    <property type="match status" value="1"/>
</dbReference>
<dbReference type="Pfam" id="PF01053">
    <property type="entry name" value="Cys_Met_Meta_PP"/>
    <property type="match status" value="1"/>
</dbReference>
<keyword evidence="7" id="KW-1185">Reference proteome</keyword>
<evidence type="ECO:0000313" key="7">
    <source>
        <dbReference type="Proteomes" id="UP001342314"/>
    </source>
</evidence>
<sequence length="393" mass="42892">MHPTSTASVSTRAIHEDAPLAGVEVAAPISLTTTFRHPDPETDGVEPGYAADWDPSNPSRDVYARETKPTTTRAEHVLSAVIGQPTLLYPSGIAAFWAILLHVRPDVIAITGGYGGCHAAIDIYRRTRGEDQVTLIGRDDQYPTGKKLLVWLETPLNPTGESFSIAHYAERAHQAGGILGLDATFAPPPLQDPFKWGTDVVMHSATKYLAGHSDLLAGTVSVRSQDDWKKLWEDRTFTGANLGSLDVWLLLRSLRTLNVRVRRQARTGTQLAQWLSTLVGVEGSVVEHVHHTSLQSNADELLGDGKQLLDGPACFSFLLKSKEHAAKLPNRLNLFIHATSLGGVESLIEHRIISDPSSDPRLLRVSIGLEAFEDLKADLEQAFKVVSAECEQQ</sequence>
<name>A0AAV5GZF6_9BASI</name>
<dbReference type="GO" id="GO:0016846">
    <property type="term" value="F:carbon-sulfur lyase activity"/>
    <property type="evidence" value="ECO:0007669"/>
    <property type="project" value="TreeGrafter"/>
</dbReference>
<keyword evidence="2 3" id="KW-0663">Pyridoxal phosphate</keyword>
<dbReference type="PROSITE" id="PS00868">
    <property type="entry name" value="CYS_MET_METAB_PP"/>
    <property type="match status" value="1"/>
</dbReference>
<dbReference type="PANTHER" id="PTHR11808">
    <property type="entry name" value="TRANS-SULFURATION ENZYME FAMILY MEMBER"/>
    <property type="match status" value="1"/>
</dbReference>
<dbReference type="AlphaFoldDB" id="A0AAV5GZF6"/>
<dbReference type="InterPro" id="IPR015424">
    <property type="entry name" value="PyrdxlP-dep_Trfase"/>
</dbReference>
<evidence type="ECO:0000256" key="4">
    <source>
        <dbReference type="RuleBase" id="RU362118"/>
    </source>
</evidence>